<reference evidence="2" key="1">
    <citation type="submission" date="2021-06" db="EMBL/GenBank/DDBJ databases">
        <authorList>
            <person name="Hodson N. C."/>
            <person name="Mongue J. A."/>
            <person name="Jaron S. K."/>
        </authorList>
    </citation>
    <scope>NUCLEOTIDE SEQUENCE</scope>
</reference>
<evidence type="ECO:0000256" key="1">
    <source>
        <dbReference type="SAM" id="MobiDB-lite"/>
    </source>
</evidence>
<gene>
    <name evidence="2" type="ORF">AFUS01_LOCUS11239</name>
</gene>
<dbReference type="EMBL" id="CAJVCH010085776">
    <property type="protein sequence ID" value="CAG7722066.1"/>
    <property type="molecule type" value="Genomic_DNA"/>
</dbReference>
<protein>
    <submittedName>
        <fullName evidence="2">Uncharacterized protein</fullName>
    </submittedName>
</protein>
<name>A0A8J2JL63_9HEXA</name>
<sequence>MEVEPTDQEQPSWAKIPILVSANLFALMNYKTKKVARLVCGDWRFAVDHLTEATTMEISWCFEKSRMSGTNTTRLVLQPRPQTMSKLDQTHPQSDPSTSPRNEVESIQNAVAFILKSIRSPKLTLLNIFVYENFLIHQQEDYWKQTLFEEFLEAHQVSLKELYLHEFRDTTRSMGIRNWNKTMSSSGDSSPNKQN</sequence>
<feature type="region of interest" description="Disordered" evidence="1">
    <location>
        <begin position="78"/>
        <end position="102"/>
    </location>
</feature>
<dbReference type="Proteomes" id="UP000708208">
    <property type="component" value="Unassembled WGS sequence"/>
</dbReference>
<proteinExistence type="predicted"/>
<keyword evidence="3" id="KW-1185">Reference proteome</keyword>
<organism evidence="2 3">
    <name type="scientific">Allacma fusca</name>
    <dbReference type="NCBI Taxonomy" id="39272"/>
    <lineage>
        <taxon>Eukaryota</taxon>
        <taxon>Metazoa</taxon>
        <taxon>Ecdysozoa</taxon>
        <taxon>Arthropoda</taxon>
        <taxon>Hexapoda</taxon>
        <taxon>Collembola</taxon>
        <taxon>Symphypleona</taxon>
        <taxon>Sminthuridae</taxon>
        <taxon>Allacma</taxon>
    </lineage>
</organism>
<evidence type="ECO:0000313" key="2">
    <source>
        <dbReference type="EMBL" id="CAG7722066.1"/>
    </source>
</evidence>
<evidence type="ECO:0000313" key="3">
    <source>
        <dbReference type="Proteomes" id="UP000708208"/>
    </source>
</evidence>
<accession>A0A8J2JL63</accession>
<comment type="caution">
    <text evidence="2">The sequence shown here is derived from an EMBL/GenBank/DDBJ whole genome shotgun (WGS) entry which is preliminary data.</text>
</comment>
<dbReference type="AlphaFoldDB" id="A0A8J2JL63"/>